<protein>
    <submittedName>
        <fullName evidence="2">Uncharacterized protein</fullName>
    </submittedName>
</protein>
<comment type="caution">
    <text evidence="2">The sequence shown here is derived from an EMBL/GenBank/DDBJ whole genome shotgun (WGS) entry which is preliminary data.</text>
</comment>
<name>A0AAW2XX83_9LAMI</name>
<gene>
    <name evidence="2" type="ORF">Slati_0975200</name>
</gene>
<evidence type="ECO:0000256" key="1">
    <source>
        <dbReference type="SAM" id="MobiDB-lite"/>
    </source>
</evidence>
<evidence type="ECO:0000313" key="2">
    <source>
        <dbReference type="EMBL" id="KAL0456360.1"/>
    </source>
</evidence>
<proteinExistence type="predicted"/>
<reference evidence="2" key="1">
    <citation type="submission" date="2020-06" db="EMBL/GenBank/DDBJ databases">
        <authorList>
            <person name="Li T."/>
            <person name="Hu X."/>
            <person name="Zhang T."/>
            <person name="Song X."/>
            <person name="Zhang H."/>
            <person name="Dai N."/>
            <person name="Sheng W."/>
            <person name="Hou X."/>
            <person name="Wei L."/>
        </authorList>
    </citation>
    <scope>NUCLEOTIDE SEQUENCE</scope>
    <source>
        <strain evidence="2">KEN1</strain>
        <tissue evidence="2">Leaf</tissue>
    </source>
</reference>
<accession>A0AAW2XX83</accession>
<sequence length="122" mass="13674">MTWYPAIPPETSEPGSNDLVSSDPDQRPGIQRSGIQRPGTSDLVSSDPDQRPGIRRPGPETWYPATQNQRFETRDPKPETWYPATWSPATCELASSLPCPSMELSFSLSFKEIQLLKELILN</sequence>
<dbReference type="EMBL" id="JACGWN010000003">
    <property type="protein sequence ID" value="KAL0456360.1"/>
    <property type="molecule type" value="Genomic_DNA"/>
</dbReference>
<dbReference type="AlphaFoldDB" id="A0AAW2XX83"/>
<feature type="region of interest" description="Disordered" evidence="1">
    <location>
        <begin position="1"/>
        <end position="79"/>
    </location>
</feature>
<reference evidence="2" key="2">
    <citation type="journal article" date="2024" name="Plant">
        <title>Genomic evolution and insights into agronomic trait innovations of Sesamum species.</title>
        <authorList>
            <person name="Miao H."/>
            <person name="Wang L."/>
            <person name="Qu L."/>
            <person name="Liu H."/>
            <person name="Sun Y."/>
            <person name="Le M."/>
            <person name="Wang Q."/>
            <person name="Wei S."/>
            <person name="Zheng Y."/>
            <person name="Lin W."/>
            <person name="Duan Y."/>
            <person name="Cao H."/>
            <person name="Xiong S."/>
            <person name="Wang X."/>
            <person name="Wei L."/>
            <person name="Li C."/>
            <person name="Ma Q."/>
            <person name="Ju M."/>
            <person name="Zhao R."/>
            <person name="Li G."/>
            <person name="Mu C."/>
            <person name="Tian Q."/>
            <person name="Mei H."/>
            <person name="Zhang T."/>
            <person name="Gao T."/>
            <person name="Zhang H."/>
        </authorList>
    </citation>
    <scope>NUCLEOTIDE SEQUENCE</scope>
    <source>
        <strain evidence="2">KEN1</strain>
    </source>
</reference>
<organism evidence="2">
    <name type="scientific">Sesamum latifolium</name>
    <dbReference type="NCBI Taxonomy" id="2727402"/>
    <lineage>
        <taxon>Eukaryota</taxon>
        <taxon>Viridiplantae</taxon>
        <taxon>Streptophyta</taxon>
        <taxon>Embryophyta</taxon>
        <taxon>Tracheophyta</taxon>
        <taxon>Spermatophyta</taxon>
        <taxon>Magnoliopsida</taxon>
        <taxon>eudicotyledons</taxon>
        <taxon>Gunneridae</taxon>
        <taxon>Pentapetalae</taxon>
        <taxon>asterids</taxon>
        <taxon>lamiids</taxon>
        <taxon>Lamiales</taxon>
        <taxon>Pedaliaceae</taxon>
        <taxon>Sesamum</taxon>
    </lineage>
</organism>